<protein>
    <submittedName>
        <fullName evidence="1">Uncharacterized protein</fullName>
    </submittedName>
</protein>
<sequence length="97" mass="11207">MPKLFYKFIHQGKIGRSRCQEHLQEEFTYFSSKSSLTENFSISQIGEVEGNCWVPDERTGIYYPKGLEKVMEGIPPAAGKDIGVNWFRHNDQTLVQH</sequence>
<gene>
    <name evidence="1" type="ORF">K2173_025179</name>
</gene>
<dbReference type="EMBL" id="JAIWQS010000009">
    <property type="protein sequence ID" value="KAJ8756367.1"/>
    <property type="molecule type" value="Genomic_DNA"/>
</dbReference>
<evidence type="ECO:0000313" key="1">
    <source>
        <dbReference type="EMBL" id="KAJ8756367.1"/>
    </source>
</evidence>
<keyword evidence="2" id="KW-1185">Reference proteome</keyword>
<dbReference type="Proteomes" id="UP001159364">
    <property type="component" value="Linkage Group LG09"/>
</dbReference>
<accession>A0AAV8SVM4</accession>
<reference evidence="1 2" key="1">
    <citation type="submission" date="2021-09" db="EMBL/GenBank/DDBJ databases">
        <title>Genomic insights and catalytic innovation underlie evolution of tropane alkaloids biosynthesis.</title>
        <authorList>
            <person name="Wang Y.-J."/>
            <person name="Tian T."/>
            <person name="Huang J.-P."/>
            <person name="Huang S.-X."/>
        </authorList>
    </citation>
    <scope>NUCLEOTIDE SEQUENCE [LARGE SCALE GENOMIC DNA]</scope>
    <source>
        <strain evidence="1">KIB-2018</strain>
        <tissue evidence="1">Leaf</tissue>
    </source>
</reference>
<comment type="caution">
    <text evidence="1">The sequence shown here is derived from an EMBL/GenBank/DDBJ whole genome shotgun (WGS) entry which is preliminary data.</text>
</comment>
<name>A0AAV8SVM4_9ROSI</name>
<dbReference type="PANTHER" id="PTHR35109">
    <property type="entry name" value="GLUTAMATE RACEMASE"/>
    <property type="match status" value="1"/>
</dbReference>
<dbReference type="AlphaFoldDB" id="A0AAV8SVM4"/>
<evidence type="ECO:0000313" key="2">
    <source>
        <dbReference type="Proteomes" id="UP001159364"/>
    </source>
</evidence>
<dbReference type="PANTHER" id="PTHR35109:SF2">
    <property type="entry name" value="LATE EMBRYOGENESIS ABUNDANT PROTEIN"/>
    <property type="match status" value="1"/>
</dbReference>
<proteinExistence type="predicted"/>
<organism evidence="1 2">
    <name type="scientific">Erythroxylum novogranatense</name>
    <dbReference type="NCBI Taxonomy" id="1862640"/>
    <lineage>
        <taxon>Eukaryota</taxon>
        <taxon>Viridiplantae</taxon>
        <taxon>Streptophyta</taxon>
        <taxon>Embryophyta</taxon>
        <taxon>Tracheophyta</taxon>
        <taxon>Spermatophyta</taxon>
        <taxon>Magnoliopsida</taxon>
        <taxon>eudicotyledons</taxon>
        <taxon>Gunneridae</taxon>
        <taxon>Pentapetalae</taxon>
        <taxon>rosids</taxon>
        <taxon>fabids</taxon>
        <taxon>Malpighiales</taxon>
        <taxon>Erythroxylaceae</taxon>
        <taxon>Erythroxylum</taxon>
    </lineage>
</organism>